<protein>
    <submittedName>
        <fullName evidence="1">Nucleotide pyrophosphatase/phosphodiesterase</fullName>
    </submittedName>
</protein>
<reference evidence="1" key="2">
    <citation type="submission" date="2015-06" db="UniProtKB">
        <authorList>
            <consortium name="EnsemblPlants"/>
        </authorList>
    </citation>
    <scope>IDENTIFICATION</scope>
    <source>
        <strain evidence="1">DM1-3 516 R44</strain>
    </source>
</reference>
<evidence type="ECO:0000313" key="2">
    <source>
        <dbReference type="Proteomes" id="UP000011115"/>
    </source>
</evidence>
<evidence type="ECO:0000313" key="1">
    <source>
        <dbReference type="EnsemblPlants" id="PGSC0003DMT400042710"/>
    </source>
</evidence>
<gene>
    <name evidence="1" type="primary">LOC102587024</name>
</gene>
<dbReference type="HOGENOM" id="CLU_3000216_0_0_1"/>
<name>M1BDJ3_SOLTU</name>
<dbReference type="Gramene" id="PGSC0003DMT400042710">
    <property type="protein sequence ID" value="PGSC0003DMT400042710"/>
    <property type="gene ID" value="PGSC0003DMG402016574"/>
</dbReference>
<proteinExistence type="predicted"/>
<organism evidence="1 2">
    <name type="scientific">Solanum tuberosum</name>
    <name type="common">Potato</name>
    <dbReference type="NCBI Taxonomy" id="4113"/>
    <lineage>
        <taxon>Eukaryota</taxon>
        <taxon>Viridiplantae</taxon>
        <taxon>Streptophyta</taxon>
        <taxon>Embryophyta</taxon>
        <taxon>Tracheophyta</taxon>
        <taxon>Spermatophyta</taxon>
        <taxon>Magnoliopsida</taxon>
        <taxon>eudicotyledons</taxon>
        <taxon>Gunneridae</taxon>
        <taxon>Pentapetalae</taxon>
        <taxon>asterids</taxon>
        <taxon>lamiids</taxon>
        <taxon>Solanales</taxon>
        <taxon>Solanaceae</taxon>
        <taxon>Solanoideae</taxon>
        <taxon>Solaneae</taxon>
        <taxon>Solanum</taxon>
    </lineage>
</organism>
<dbReference type="Proteomes" id="UP000011115">
    <property type="component" value="Unassembled WGS sequence"/>
</dbReference>
<dbReference type="AlphaFoldDB" id="M1BDJ3"/>
<sequence length="57" mass="6686">MQMVNSTHALWTWHRNQDIYRENSHGDQLYIVRQPHTCSVDSKDSRLSPSIPVALEH</sequence>
<dbReference type="EnsemblPlants" id="PGSC0003DMT400042710">
    <property type="protein sequence ID" value="PGSC0003DMT400042710"/>
    <property type="gene ID" value="PGSC0003DMG402016574"/>
</dbReference>
<keyword evidence="2" id="KW-1185">Reference proteome</keyword>
<dbReference type="ExpressionAtlas" id="M1BDJ3">
    <property type="expression patterns" value="baseline"/>
</dbReference>
<reference evidence="2" key="1">
    <citation type="journal article" date="2011" name="Nature">
        <title>Genome sequence and analysis of the tuber crop potato.</title>
        <authorList>
            <consortium name="The Potato Genome Sequencing Consortium"/>
        </authorList>
    </citation>
    <scope>NUCLEOTIDE SEQUENCE [LARGE SCALE GENOMIC DNA]</scope>
    <source>
        <strain evidence="2">cv. DM1-3 516 R44</strain>
    </source>
</reference>
<accession>M1BDJ3</accession>